<comment type="caution">
    <text evidence="6">The sequence shown here is derived from an EMBL/GenBank/DDBJ whole genome shotgun (WGS) entry which is preliminary data.</text>
</comment>
<dbReference type="Gene3D" id="1.10.10.10">
    <property type="entry name" value="Winged helix-like DNA-binding domain superfamily/Winged helix DNA-binding domain"/>
    <property type="match status" value="1"/>
</dbReference>
<dbReference type="PANTHER" id="PTHR30537:SF74">
    <property type="entry name" value="HTH-TYPE TRANSCRIPTIONAL REGULATOR TRPI"/>
    <property type="match status" value="1"/>
</dbReference>
<keyword evidence="7" id="KW-1185">Reference proteome</keyword>
<dbReference type="InterPro" id="IPR036388">
    <property type="entry name" value="WH-like_DNA-bd_sf"/>
</dbReference>
<proteinExistence type="inferred from homology"/>
<evidence type="ECO:0000256" key="4">
    <source>
        <dbReference type="ARBA" id="ARBA00023163"/>
    </source>
</evidence>
<evidence type="ECO:0000256" key="3">
    <source>
        <dbReference type="ARBA" id="ARBA00023125"/>
    </source>
</evidence>
<sequence>MLNDINLNSMAYFEAVARLGQVAKAAAELGVSPSAVSQQVRAIEQQFGVKLFRREGRRLILTMEGERLYRAATQAFHTLRDARATILRQREQRQLILRVSPSFGSIWLAPRLTDFLGRHDGWDMRIDATPDLSDFQTEAVDFDLRYGTGDWAGLYVEAIIDDHVLPLCSPGYRDWLRGLTPDPLQQVSHARLIDNVKGVVRWDQWIAERDISRPADATRTLLDRSQMSLQLARDGLGLTMDSITLAYDDLMTGRLVPLDPNLGAVRFPAYWLVCPPRHTNRRVVRLFFDWIKAEAAVFEEKTAALMKDLGLTIQARPKLSE</sequence>
<comment type="similarity">
    <text evidence="1">Belongs to the LysR transcriptional regulatory family.</text>
</comment>
<evidence type="ECO:0000259" key="5">
    <source>
        <dbReference type="PROSITE" id="PS50931"/>
    </source>
</evidence>
<dbReference type="Pfam" id="PF00126">
    <property type="entry name" value="HTH_1"/>
    <property type="match status" value="1"/>
</dbReference>
<protein>
    <submittedName>
        <fullName evidence="6">LysR substrate-binding domain-containing protein</fullName>
    </submittedName>
</protein>
<accession>A0ABV7R671</accession>
<keyword evidence="4" id="KW-0804">Transcription</keyword>
<evidence type="ECO:0000256" key="1">
    <source>
        <dbReference type="ARBA" id="ARBA00009437"/>
    </source>
</evidence>
<dbReference type="EMBL" id="JBHRXJ010000007">
    <property type="protein sequence ID" value="MFC3528647.1"/>
    <property type="molecule type" value="Genomic_DNA"/>
</dbReference>
<dbReference type="InterPro" id="IPR005119">
    <property type="entry name" value="LysR_subst-bd"/>
</dbReference>
<dbReference type="RefSeq" id="WP_377744416.1">
    <property type="nucleotide sequence ID" value="NZ_JBHRXJ010000007.1"/>
</dbReference>
<organism evidence="6 7">
    <name type="scientific">Paracoccus mangrovi</name>
    <dbReference type="NCBI Taxonomy" id="1715645"/>
    <lineage>
        <taxon>Bacteria</taxon>
        <taxon>Pseudomonadati</taxon>
        <taxon>Pseudomonadota</taxon>
        <taxon>Alphaproteobacteria</taxon>
        <taxon>Rhodobacterales</taxon>
        <taxon>Paracoccaceae</taxon>
        <taxon>Paracoccus</taxon>
    </lineage>
</organism>
<dbReference type="InterPro" id="IPR036390">
    <property type="entry name" value="WH_DNA-bd_sf"/>
</dbReference>
<dbReference type="SUPFAM" id="SSF46785">
    <property type="entry name" value="Winged helix' DNA-binding domain"/>
    <property type="match status" value="1"/>
</dbReference>
<dbReference type="InterPro" id="IPR058163">
    <property type="entry name" value="LysR-type_TF_proteobact-type"/>
</dbReference>
<dbReference type="InterPro" id="IPR000847">
    <property type="entry name" value="LysR_HTH_N"/>
</dbReference>
<dbReference type="Gene3D" id="3.40.190.10">
    <property type="entry name" value="Periplasmic binding protein-like II"/>
    <property type="match status" value="2"/>
</dbReference>
<dbReference type="PANTHER" id="PTHR30537">
    <property type="entry name" value="HTH-TYPE TRANSCRIPTIONAL REGULATOR"/>
    <property type="match status" value="1"/>
</dbReference>
<dbReference type="Pfam" id="PF03466">
    <property type="entry name" value="LysR_substrate"/>
    <property type="match status" value="1"/>
</dbReference>
<feature type="domain" description="HTH lysR-type" evidence="5">
    <location>
        <begin position="5"/>
        <end position="62"/>
    </location>
</feature>
<keyword evidence="3" id="KW-0238">DNA-binding</keyword>
<dbReference type="SUPFAM" id="SSF53850">
    <property type="entry name" value="Periplasmic binding protein-like II"/>
    <property type="match status" value="1"/>
</dbReference>
<dbReference type="PRINTS" id="PR00039">
    <property type="entry name" value="HTHLYSR"/>
</dbReference>
<name>A0ABV7R671_9RHOB</name>
<evidence type="ECO:0000313" key="7">
    <source>
        <dbReference type="Proteomes" id="UP001595721"/>
    </source>
</evidence>
<reference evidence="7" key="1">
    <citation type="journal article" date="2019" name="Int. J. Syst. Evol. Microbiol.">
        <title>The Global Catalogue of Microorganisms (GCM) 10K type strain sequencing project: providing services to taxonomists for standard genome sequencing and annotation.</title>
        <authorList>
            <consortium name="The Broad Institute Genomics Platform"/>
            <consortium name="The Broad Institute Genome Sequencing Center for Infectious Disease"/>
            <person name="Wu L."/>
            <person name="Ma J."/>
        </authorList>
    </citation>
    <scope>NUCLEOTIDE SEQUENCE [LARGE SCALE GENOMIC DNA]</scope>
    <source>
        <strain evidence="7">KCTC 42899</strain>
    </source>
</reference>
<dbReference type="Proteomes" id="UP001595721">
    <property type="component" value="Unassembled WGS sequence"/>
</dbReference>
<evidence type="ECO:0000313" key="6">
    <source>
        <dbReference type="EMBL" id="MFC3528647.1"/>
    </source>
</evidence>
<evidence type="ECO:0000256" key="2">
    <source>
        <dbReference type="ARBA" id="ARBA00023015"/>
    </source>
</evidence>
<dbReference type="CDD" id="cd08432">
    <property type="entry name" value="PBP2_GcdR_TrpI_HvrB_AmpR_like"/>
    <property type="match status" value="1"/>
</dbReference>
<gene>
    <name evidence="6" type="ORF">ACFOMH_10715</name>
</gene>
<keyword evidence="2" id="KW-0805">Transcription regulation</keyword>
<dbReference type="PROSITE" id="PS50931">
    <property type="entry name" value="HTH_LYSR"/>
    <property type="match status" value="1"/>
</dbReference>